<feature type="transmembrane region" description="Helical" evidence="7">
    <location>
        <begin position="214"/>
        <end position="235"/>
    </location>
</feature>
<feature type="transmembrane region" description="Helical" evidence="7">
    <location>
        <begin position="73"/>
        <end position="93"/>
    </location>
</feature>
<evidence type="ECO:0000256" key="7">
    <source>
        <dbReference type="SAM" id="Phobius"/>
    </source>
</evidence>
<evidence type="ECO:0000256" key="3">
    <source>
        <dbReference type="ARBA" id="ARBA00022448"/>
    </source>
</evidence>
<feature type="transmembrane region" description="Helical" evidence="7">
    <location>
        <begin position="301"/>
        <end position="329"/>
    </location>
</feature>
<feature type="transmembrane region" description="Helical" evidence="7">
    <location>
        <begin position="410"/>
        <end position="428"/>
    </location>
</feature>
<feature type="transmembrane region" description="Helical" evidence="7">
    <location>
        <begin position="114"/>
        <end position="140"/>
    </location>
</feature>
<dbReference type="InterPro" id="IPR050277">
    <property type="entry name" value="Sodium:Solute_Symporter"/>
</dbReference>
<evidence type="ECO:0000256" key="1">
    <source>
        <dbReference type="ARBA" id="ARBA00004141"/>
    </source>
</evidence>
<dbReference type="EMBL" id="FAXC01000369">
    <property type="protein sequence ID" value="CUV10151.1"/>
    <property type="molecule type" value="Genomic_DNA"/>
</dbReference>
<evidence type="ECO:0000256" key="6">
    <source>
        <dbReference type="ARBA" id="ARBA00023136"/>
    </source>
</evidence>
<dbReference type="CDD" id="cd10322">
    <property type="entry name" value="SLC5sbd"/>
    <property type="match status" value="1"/>
</dbReference>
<organism evidence="8">
    <name type="scientific">hydrothermal vent metagenome</name>
    <dbReference type="NCBI Taxonomy" id="652676"/>
    <lineage>
        <taxon>unclassified sequences</taxon>
        <taxon>metagenomes</taxon>
        <taxon>ecological metagenomes</taxon>
    </lineage>
</organism>
<keyword evidence="6 7" id="KW-0472">Membrane</keyword>
<dbReference type="InterPro" id="IPR038377">
    <property type="entry name" value="Na/Glc_symporter_sf"/>
</dbReference>
<feature type="transmembrane region" description="Helical" evidence="7">
    <location>
        <begin position="355"/>
        <end position="374"/>
    </location>
</feature>
<feature type="transmembrane region" description="Helical" evidence="7">
    <location>
        <begin position="256"/>
        <end position="281"/>
    </location>
</feature>
<dbReference type="InterPro" id="IPR001734">
    <property type="entry name" value="Na/solute_symporter"/>
</dbReference>
<feature type="transmembrane region" description="Helical" evidence="7">
    <location>
        <begin position="43"/>
        <end position="61"/>
    </location>
</feature>
<evidence type="ECO:0000313" key="8">
    <source>
        <dbReference type="EMBL" id="CUV10151.1"/>
    </source>
</evidence>
<name>A0A161K912_9ZZZZ</name>
<accession>A0A161K912</accession>
<reference evidence="8" key="1">
    <citation type="submission" date="2015-10" db="EMBL/GenBank/DDBJ databases">
        <authorList>
            <person name="Gilbert D.G."/>
        </authorList>
    </citation>
    <scope>NUCLEOTIDE SEQUENCE</scope>
</reference>
<keyword evidence="3" id="KW-0813">Transport</keyword>
<dbReference type="Pfam" id="PF00474">
    <property type="entry name" value="SSF"/>
    <property type="match status" value="1"/>
</dbReference>
<dbReference type="PANTHER" id="PTHR48086">
    <property type="entry name" value="SODIUM/PROLINE SYMPORTER-RELATED"/>
    <property type="match status" value="1"/>
</dbReference>
<dbReference type="PANTHER" id="PTHR48086:SF7">
    <property type="entry name" value="SODIUM-SOLUTE SYMPORTER-RELATED"/>
    <property type="match status" value="1"/>
</dbReference>
<dbReference type="GO" id="GO:0022857">
    <property type="term" value="F:transmembrane transporter activity"/>
    <property type="evidence" value="ECO:0007669"/>
    <property type="project" value="InterPro"/>
</dbReference>
<dbReference type="AlphaFoldDB" id="A0A161K912"/>
<dbReference type="Gene3D" id="1.20.1730.10">
    <property type="entry name" value="Sodium/glucose cotransporter"/>
    <property type="match status" value="1"/>
</dbReference>
<protein>
    <submittedName>
        <fullName evidence="8">Sodium-solute symporter, putative</fullName>
    </submittedName>
</protein>
<feature type="transmembrane region" description="Helical" evidence="7">
    <location>
        <begin position="380"/>
        <end position="398"/>
    </location>
</feature>
<feature type="transmembrane region" description="Helical" evidence="7">
    <location>
        <begin position="6"/>
        <end position="22"/>
    </location>
</feature>
<dbReference type="PROSITE" id="PS50283">
    <property type="entry name" value="NA_SOLUT_SYMP_3"/>
    <property type="match status" value="1"/>
</dbReference>
<evidence type="ECO:0000256" key="5">
    <source>
        <dbReference type="ARBA" id="ARBA00022989"/>
    </source>
</evidence>
<evidence type="ECO:0000256" key="2">
    <source>
        <dbReference type="ARBA" id="ARBA00006434"/>
    </source>
</evidence>
<feature type="transmembrane region" description="Helical" evidence="7">
    <location>
        <begin position="176"/>
        <end position="194"/>
    </location>
</feature>
<sequence length="462" mass="50522">MHWLDLSVLILYAGLLIGFGFYRSKESGKDPEEYLLAGRKLSLPGFVATLVATWYGGILGIGENTYAYGLQTWFILGFPYYVFAVLYAFFIAGRINKIRCISLPDQFHKRFGKTAGIISAIYILVLASPAPYILSIGILLQFTTGLSLAFSLIIAVGLSLSYIWLGGFKAVVRTDLLQFGFMFVGFILLLIFSMKSAGTFSEAANHLPETHLTLTGGASFQYILVWFFIALWTFVDPGFYQRCAAAKSPKTAQTGILISVGFWFIFDILTISTGLYAKALLSPGDPLFAYPRLGAMVLPPLAYGIFITGLLSTIMSTIDSLGLISAITFGRDIIWRIQTPANSDQKPWTNASNGLVRKGLVVTALIALGLAFSIPSVVKLWYVLGSIIVPGLVLPFFLSFSAKKLSGSDIVMMMVLPVLVSVIWTISGNILDSYPLNLEPFYPGILTSGLIYGLKVTRGKRN</sequence>
<gene>
    <name evidence="8" type="ORF">MGWOODY_Mmi176</name>
</gene>
<keyword evidence="4 7" id="KW-0812">Transmembrane</keyword>
<evidence type="ECO:0000256" key="4">
    <source>
        <dbReference type="ARBA" id="ARBA00022692"/>
    </source>
</evidence>
<proteinExistence type="inferred from homology"/>
<comment type="subcellular location">
    <subcellularLocation>
        <location evidence="1">Membrane</location>
        <topology evidence="1">Multi-pass membrane protein</topology>
    </subcellularLocation>
</comment>
<keyword evidence="5 7" id="KW-1133">Transmembrane helix</keyword>
<dbReference type="GO" id="GO:0005886">
    <property type="term" value="C:plasma membrane"/>
    <property type="evidence" value="ECO:0007669"/>
    <property type="project" value="TreeGrafter"/>
</dbReference>
<feature type="transmembrane region" description="Helical" evidence="7">
    <location>
        <begin position="146"/>
        <end position="164"/>
    </location>
</feature>
<comment type="similarity">
    <text evidence="2">Belongs to the sodium:solute symporter (SSF) (TC 2.A.21) family.</text>
</comment>